<reference evidence="1" key="1">
    <citation type="submission" date="2008-02" db="EMBL/GenBank/DDBJ databases">
        <authorList>
            <person name="Fulton L."/>
            <person name="Clifton S."/>
            <person name="Fulton B."/>
            <person name="Xu J."/>
            <person name="Minx P."/>
            <person name="Pepin K.H."/>
            <person name="Johnson M."/>
            <person name="Thiruvilangam P."/>
            <person name="Bhonagiri V."/>
            <person name="Nash W.E."/>
            <person name="Mardis E.R."/>
            <person name="Wilson R.K."/>
        </authorList>
    </citation>
    <scope>NUCLEOTIDE SEQUENCE [LARGE SCALE GENOMIC DNA]</scope>
    <source>
        <strain evidence="1">DSM 1552</strain>
    </source>
</reference>
<organism evidence="1 2">
    <name type="scientific">Thomasclavelia spiroformis DSM 1552</name>
    <dbReference type="NCBI Taxonomy" id="428126"/>
    <lineage>
        <taxon>Bacteria</taxon>
        <taxon>Bacillati</taxon>
        <taxon>Bacillota</taxon>
        <taxon>Erysipelotrichia</taxon>
        <taxon>Erysipelotrichales</taxon>
        <taxon>Coprobacillaceae</taxon>
        <taxon>Thomasclavelia</taxon>
    </lineage>
</organism>
<dbReference type="HOGENOM" id="CLU_2080711_0_0_9"/>
<dbReference type="Proteomes" id="UP000004910">
    <property type="component" value="Unassembled WGS sequence"/>
</dbReference>
<dbReference type="EMBL" id="ABIK02000010">
    <property type="protein sequence ID" value="EDS74772.1"/>
    <property type="molecule type" value="Genomic_DNA"/>
</dbReference>
<name>B1C2T7_9FIRM</name>
<evidence type="ECO:0000313" key="2">
    <source>
        <dbReference type="Proteomes" id="UP000004910"/>
    </source>
</evidence>
<sequence>MGLLMDSKNIPTAYDIFLSNESGKLSLRLLLKKTKANFGIDKIIVVADRGLNTSDNIYFLADKNEDKDHHMDGYVYGQSVRGDDKEFKEWVLDESGYVTDMIKEGDFFKVNLRSFSF</sequence>
<accession>B1C2T7</accession>
<dbReference type="RefSeq" id="WP_004610063.1">
    <property type="nucleotide sequence ID" value="NZ_DS562851.1"/>
</dbReference>
<keyword evidence="2" id="KW-1185">Reference proteome</keyword>
<dbReference type="eggNOG" id="COG5421">
    <property type="taxonomic scope" value="Bacteria"/>
</dbReference>
<dbReference type="STRING" id="428126.CLOSPI_01549"/>
<reference evidence="1" key="2">
    <citation type="submission" date="2014-06" db="EMBL/GenBank/DDBJ databases">
        <title>Draft genome sequence of Clostridium spiroforme (DSM 1552).</title>
        <authorList>
            <person name="Sudarsanam P."/>
            <person name="Ley R."/>
            <person name="Guruge J."/>
            <person name="Turnbaugh P.J."/>
            <person name="Mahowald M."/>
            <person name="Liep D."/>
            <person name="Gordon J."/>
        </authorList>
    </citation>
    <scope>NUCLEOTIDE SEQUENCE</scope>
    <source>
        <strain evidence="1">DSM 1552</strain>
    </source>
</reference>
<protein>
    <recommendedName>
        <fullName evidence="3">Transposase IS4-like domain-containing protein</fullName>
    </recommendedName>
</protein>
<proteinExistence type="predicted"/>
<comment type="caution">
    <text evidence="1">The sequence shown here is derived from an EMBL/GenBank/DDBJ whole genome shotgun (WGS) entry which is preliminary data.</text>
</comment>
<evidence type="ECO:0000313" key="1">
    <source>
        <dbReference type="EMBL" id="EDS74772.1"/>
    </source>
</evidence>
<evidence type="ECO:0008006" key="3">
    <source>
        <dbReference type="Google" id="ProtNLM"/>
    </source>
</evidence>
<gene>
    <name evidence="1" type="ORF">CLOSPI_01549</name>
</gene>
<dbReference type="AlphaFoldDB" id="B1C2T7"/>